<reference evidence="2" key="1">
    <citation type="journal article" date="2015" name="Nature">
        <title>Complex archaea that bridge the gap between prokaryotes and eukaryotes.</title>
        <authorList>
            <person name="Spang A."/>
            <person name="Saw J.H."/>
            <person name="Jorgensen S.L."/>
            <person name="Zaremba-Niedzwiedzka K."/>
            <person name="Martijn J."/>
            <person name="Lind A.E."/>
            <person name="van Eijk R."/>
            <person name="Schleper C."/>
            <person name="Guy L."/>
            <person name="Ettema T.J."/>
        </authorList>
    </citation>
    <scope>NUCLEOTIDE SEQUENCE</scope>
</reference>
<dbReference type="EMBL" id="LAZR01013304">
    <property type="protein sequence ID" value="KKM22583.1"/>
    <property type="molecule type" value="Genomic_DNA"/>
</dbReference>
<feature type="compositionally biased region" description="Basic and acidic residues" evidence="1">
    <location>
        <begin position="90"/>
        <end position="99"/>
    </location>
</feature>
<evidence type="ECO:0000256" key="1">
    <source>
        <dbReference type="SAM" id="MobiDB-lite"/>
    </source>
</evidence>
<accession>A0A0F9KKA8</accession>
<evidence type="ECO:0000313" key="2">
    <source>
        <dbReference type="EMBL" id="KKM22583.1"/>
    </source>
</evidence>
<comment type="caution">
    <text evidence="2">The sequence shown here is derived from an EMBL/GenBank/DDBJ whole genome shotgun (WGS) entry which is preliminary data.</text>
</comment>
<dbReference type="AlphaFoldDB" id="A0A0F9KKA8"/>
<sequence>MPTFFLVSTIIFYATICDYASKKAGQLALFSHRLNESSPLSEFIDDWYNADFGKMNQAVYDEMLSDAEKRKNEYNQTLKRQIDEYENRTAKDYAGKEAGRLTARKAASKPSKRSSKKSQKSNQ</sequence>
<proteinExistence type="predicted"/>
<organism evidence="2">
    <name type="scientific">marine sediment metagenome</name>
    <dbReference type="NCBI Taxonomy" id="412755"/>
    <lineage>
        <taxon>unclassified sequences</taxon>
        <taxon>metagenomes</taxon>
        <taxon>ecological metagenomes</taxon>
    </lineage>
</organism>
<feature type="compositionally biased region" description="Basic residues" evidence="1">
    <location>
        <begin position="102"/>
        <end position="123"/>
    </location>
</feature>
<feature type="region of interest" description="Disordered" evidence="1">
    <location>
        <begin position="90"/>
        <end position="123"/>
    </location>
</feature>
<gene>
    <name evidence="2" type="ORF">LCGC14_1623850</name>
</gene>
<name>A0A0F9KKA8_9ZZZZ</name>
<protein>
    <submittedName>
        <fullName evidence="2">Uncharacterized protein</fullName>
    </submittedName>
</protein>